<feature type="signal peptide" evidence="1">
    <location>
        <begin position="1"/>
        <end position="16"/>
    </location>
</feature>
<protein>
    <submittedName>
        <fullName evidence="2">LOC107384653-like protein</fullName>
    </submittedName>
</protein>
<dbReference type="Proteomes" id="UP000822369">
    <property type="component" value="Chromosome 14"/>
</dbReference>
<proteinExistence type="predicted"/>
<reference evidence="3" key="2">
    <citation type="submission" date="2016-06" db="EMBL/GenBank/DDBJ databases">
        <title>The genome of a short-lived fish provides insights into sex chromosome evolution and the genetic control of aging.</title>
        <authorList>
            <person name="Reichwald K."/>
            <person name="Felder M."/>
            <person name="Petzold A."/>
            <person name="Koch P."/>
            <person name="Groth M."/>
            <person name="Platzer M."/>
        </authorList>
    </citation>
    <scope>NUCLEOTIDE SEQUENCE</scope>
    <source>
        <tissue evidence="3">Brain</tissue>
    </source>
</reference>
<dbReference type="EMBL" id="HADY01000929">
    <property type="protein sequence ID" value="SBP39414.1"/>
    <property type="molecule type" value="Transcribed_RNA"/>
</dbReference>
<dbReference type="EMBL" id="JAAVVJ010000014">
    <property type="protein sequence ID" value="KAF7207184.1"/>
    <property type="molecule type" value="Genomic_DNA"/>
</dbReference>
<dbReference type="GeneID" id="107384653"/>
<feature type="chain" id="PRO_5015059142" evidence="1">
    <location>
        <begin position="17"/>
        <end position="231"/>
    </location>
</feature>
<sequence>MLKSGALVFFLAVTSSQFHLYQGVMVIGTGVVDHSACPVTYFGIQHTELQMIFDYPVVRICGALIPECMYLYDPQADRATVEVQQKTTGPGSVIHQTLKNFHSTSHCILKFELKDATSRTHLTYIIYNFGKQTALQFIPTSLFTETMLNIHVVVPNNAVITGSYRLADWKNGVILDGSGCRFSGKIILPGKSKKFPKTCENAVCSPTADLTLNSLCGPKEICHYNAGCRAL</sequence>
<dbReference type="KEGG" id="nfu:107384653"/>
<evidence type="ECO:0000256" key="1">
    <source>
        <dbReference type="SAM" id="SignalP"/>
    </source>
</evidence>
<accession>A0A1A8UEX9</accession>
<dbReference type="EMBL" id="HAEJ01005226">
    <property type="protein sequence ID" value="SBS45683.1"/>
    <property type="molecule type" value="Transcribed_RNA"/>
</dbReference>
<reference evidence="3" key="1">
    <citation type="submission" date="2016-05" db="EMBL/GenBank/DDBJ databases">
        <authorList>
            <person name="Lavstsen T."/>
            <person name="Jespersen J.S."/>
        </authorList>
    </citation>
    <scope>NUCLEOTIDE SEQUENCE</scope>
    <source>
        <tissue evidence="3">Brain</tissue>
    </source>
</reference>
<keyword evidence="1" id="KW-0732">Signal</keyword>
<organism evidence="3">
    <name type="scientific">Nothobranchius furzeri</name>
    <name type="common">Turquoise killifish</name>
    <dbReference type="NCBI Taxonomy" id="105023"/>
    <lineage>
        <taxon>Eukaryota</taxon>
        <taxon>Metazoa</taxon>
        <taxon>Chordata</taxon>
        <taxon>Craniata</taxon>
        <taxon>Vertebrata</taxon>
        <taxon>Euteleostomi</taxon>
        <taxon>Actinopterygii</taxon>
        <taxon>Neopterygii</taxon>
        <taxon>Teleostei</taxon>
        <taxon>Neoteleostei</taxon>
        <taxon>Acanthomorphata</taxon>
        <taxon>Ovalentaria</taxon>
        <taxon>Atherinomorphae</taxon>
        <taxon>Cyprinodontiformes</taxon>
        <taxon>Nothobranchiidae</taxon>
        <taxon>Nothobranchius</taxon>
    </lineage>
</organism>
<evidence type="ECO:0000313" key="2">
    <source>
        <dbReference type="EMBL" id="KAF7207184.1"/>
    </source>
</evidence>
<evidence type="ECO:0000313" key="3">
    <source>
        <dbReference type="EMBL" id="SBS45683.1"/>
    </source>
</evidence>
<name>A0A1A8UEX9_NOTFU</name>
<reference evidence="2" key="3">
    <citation type="submission" date="2020-03" db="EMBL/GenBank/DDBJ databases">
        <title>Intra-Species Differences in Population Size shape Life History and Genome Evolution.</title>
        <authorList>
            <person name="Willemsen D."/>
            <person name="Cui R."/>
            <person name="Valenzano D.R."/>
        </authorList>
    </citation>
    <scope>NUCLEOTIDE SEQUENCE</scope>
    <source>
        <strain evidence="2">GRZ</strain>
        <tissue evidence="2">Whole</tissue>
    </source>
</reference>
<dbReference type="AlphaFoldDB" id="A0A1A8UEX9"/>
<gene>
    <name evidence="3" type="primary">OLA.3201</name>
    <name evidence="2" type="ORF">G4P62_009583</name>
</gene>